<dbReference type="EMBL" id="JANPWB010000012">
    <property type="protein sequence ID" value="KAJ1118563.1"/>
    <property type="molecule type" value="Genomic_DNA"/>
</dbReference>
<evidence type="ECO:0000313" key="2">
    <source>
        <dbReference type="Proteomes" id="UP001066276"/>
    </source>
</evidence>
<reference evidence="1" key="1">
    <citation type="journal article" date="2022" name="bioRxiv">
        <title>Sequencing and chromosome-scale assembly of the giantPleurodeles waltlgenome.</title>
        <authorList>
            <person name="Brown T."/>
            <person name="Elewa A."/>
            <person name="Iarovenko S."/>
            <person name="Subramanian E."/>
            <person name="Araus A.J."/>
            <person name="Petzold A."/>
            <person name="Susuki M."/>
            <person name="Suzuki K.-i.T."/>
            <person name="Hayashi T."/>
            <person name="Toyoda A."/>
            <person name="Oliveira C."/>
            <person name="Osipova E."/>
            <person name="Leigh N.D."/>
            <person name="Simon A."/>
            <person name="Yun M.H."/>
        </authorList>
    </citation>
    <scope>NUCLEOTIDE SEQUENCE</scope>
    <source>
        <strain evidence="1">20211129_DDA</strain>
        <tissue evidence="1">Liver</tissue>
    </source>
</reference>
<dbReference type="AlphaFoldDB" id="A0AAV7NW07"/>
<keyword evidence="2" id="KW-1185">Reference proteome</keyword>
<dbReference type="Proteomes" id="UP001066276">
    <property type="component" value="Chromosome 8"/>
</dbReference>
<comment type="caution">
    <text evidence="1">The sequence shown here is derived from an EMBL/GenBank/DDBJ whole genome shotgun (WGS) entry which is preliminary data.</text>
</comment>
<protein>
    <submittedName>
        <fullName evidence="1">Uncharacterized protein</fullName>
    </submittedName>
</protein>
<name>A0AAV7NW07_PLEWA</name>
<accession>A0AAV7NW07</accession>
<sequence length="141" mass="15199">MRAPYLLNGVSRRKQTGAAWCAREKPRTPGSAGVGGKWRMGHLDSLVRLLPCQVVPYLVPGPLRGEAGGKGQKSIHRPPCRETLPTIRNAADKGRAAGLGSEIPAPPASQLGDRCIVAGETTCNTRLRLLIMMRHPRSVVF</sequence>
<evidence type="ECO:0000313" key="1">
    <source>
        <dbReference type="EMBL" id="KAJ1118563.1"/>
    </source>
</evidence>
<gene>
    <name evidence="1" type="ORF">NDU88_006754</name>
</gene>
<proteinExistence type="predicted"/>
<organism evidence="1 2">
    <name type="scientific">Pleurodeles waltl</name>
    <name type="common">Iberian ribbed newt</name>
    <dbReference type="NCBI Taxonomy" id="8319"/>
    <lineage>
        <taxon>Eukaryota</taxon>
        <taxon>Metazoa</taxon>
        <taxon>Chordata</taxon>
        <taxon>Craniata</taxon>
        <taxon>Vertebrata</taxon>
        <taxon>Euteleostomi</taxon>
        <taxon>Amphibia</taxon>
        <taxon>Batrachia</taxon>
        <taxon>Caudata</taxon>
        <taxon>Salamandroidea</taxon>
        <taxon>Salamandridae</taxon>
        <taxon>Pleurodelinae</taxon>
        <taxon>Pleurodeles</taxon>
    </lineage>
</organism>